<dbReference type="AlphaFoldDB" id="A0A1W6UV81"/>
<geneLocation type="plasmid" evidence="1">
    <name>pL289</name>
</geneLocation>
<dbReference type="EMBL" id="CP017904">
    <property type="protein sequence ID" value="ARP21841.1"/>
    <property type="molecule type" value="Genomic_DNA"/>
</dbReference>
<evidence type="ECO:0000313" key="1">
    <source>
        <dbReference type="EMBL" id="ARP21841.1"/>
    </source>
</evidence>
<sequence>MQVPDILYKYTTSSTTQIVLETGRLRWQSPCQFNDVAELQRMPTLSPDFDEARPIYVNRLLEIGYSDLITDYSSYSEWTQYILRLIQKLKVQGVPSADVRQMLNSVVPNSTVKLESLFRRSTELNNDGSLRIFCLTENVLNDLMWAHYGDSNKGCMLGFRHIDEYSTPFAAAEKVRYTDETPVIGSAVDFYLYGPSAAQNKETRLAIYHTKKSAWTYENEWRVIHKSNTPNGKLYSDFKFYPEELESVTFGLKITPDDKDKIINLVQLGYPHCKLYEIVMIDGELRRQQCTVG</sequence>
<keyword evidence="1" id="KW-0614">Plasmid</keyword>
<gene>
    <name evidence="1" type="ORF">K05K4_51390</name>
</gene>
<accession>A0A1W6UV81</accession>
<protein>
    <submittedName>
        <fullName evidence="1">Uncharacterized protein</fullName>
    </submittedName>
</protein>
<organism evidence="1">
    <name type="scientific">Vibrio alginolyticus</name>
    <dbReference type="NCBI Taxonomy" id="663"/>
    <lineage>
        <taxon>Bacteria</taxon>
        <taxon>Pseudomonadati</taxon>
        <taxon>Pseudomonadota</taxon>
        <taxon>Gammaproteobacteria</taxon>
        <taxon>Vibrionales</taxon>
        <taxon>Vibrionaceae</taxon>
        <taxon>Vibrio</taxon>
    </lineage>
</organism>
<dbReference type="InterPro" id="IPR021352">
    <property type="entry name" value="DUF2971"/>
</dbReference>
<name>A0A1W6UV81_VIBAL</name>
<dbReference type="Pfam" id="PF11185">
    <property type="entry name" value="DUF2971"/>
    <property type="match status" value="1"/>
</dbReference>
<dbReference type="RefSeq" id="WP_025767499.1">
    <property type="nucleotide sequence ID" value="NZ_CP017893.1"/>
</dbReference>
<proteinExistence type="predicted"/>
<reference evidence="1" key="1">
    <citation type="submission" date="2016-10" db="EMBL/GenBank/DDBJ databases">
        <title>The High Quality Genome of Vibrio alginolyticus K01M1.</title>
        <authorList>
            <person name="Wendling C."/>
            <person name="Chibani C.M."/>
            <person name="Hertel R."/>
            <person name="Sproer C."/>
            <person name="Bunk B."/>
            <person name="Overmann J."/>
            <person name="Roth O."/>
            <person name="Liesegang H."/>
        </authorList>
    </citation>
    <scope>NUCLEOTIDE SEQUENCE</scope>
    <source>
        <strain evidence="1">K05K4</strain>
        <plasmid evidence="1">pL289</plasmid>
    </source>
</reference>